<dbReference type="EMBL" id="BEZZ01006441">
    <property type="protein sequence ID" value="GCC16457.1"/>
    <property type="molecule type" value="Genomic_DNA"/>
</dbReference>
<gene>
    <name evidence="1" type="ORF">chiPu_0022218</name>
</gene>
<evidence type="ECO:0000313" key="2">
    <source>
        <dbReference type="Proteomes" id="UP000287033"/>
    </source>
</evidence>
<dbReference type="Proteomes" id="UP000287033">
    <property type="component" value="Unassembled WGS sequence"/>
</dbReference>
<dbReference type="AlphaFoldDB" id="A0A401RE98"/>
<organism evidence="1 2">
    <name type="scientific">Chiloscyllium punctatum</name>
    <name type="common">Brownbanded bambooshark</name>
    <name type="synonym">Hemiscyllium punctatum</name>
    <dbReference type="NCBI Taxonomy" id="137246"/>
    <lineage>
        <taxon>Eukaryota</taxon>
        <taxon>Metazoa</taxon>
        <taxon>Chordata</taxon>
        <taxon>Craniata</taxon>
        <taxon>Vertebrata</taxon>
        <taxon>Chondrichthyes</taxon>
        <taxon>Elasmobranchii</taxon>
        <taxon>Galeomorphii</taxon>
        <taxon>Galeoidea</taxon>
        <taxon>Orectolobiformes</taxon>
        <taxon>Hemiscylliidae</taxon>
        <taxon>Chiloscyllium</taxon>
    </lineage>
</organism>
<reference evidence="1 2" key="1">
    <citation type="journal article" date="2018" name="Nat. Ecol. Evol.">
        <title>Shark genomes provide insights into elasmobranch evolution and the origin of vertebrates.</title>
        <authorList>
            <person name="Hara Y"/>
            <person name="Yamaguchi K"/>
            <person name="Onimaru K"/>
            <person name="Kadota M"/>
            <person name="Koyanagi M"/>
            <person name="Keeley SD"/>
            <person name="Tatsumi K"/>
            <person name="Tanaka K"/>
            <person name="Motone F"/>
            <person name="Kageyama Y"/>
            <person name="Nozu R"/>
            <person name="Adachi N"/>
            <person name="Nishimura O"/>
            <person name="Nakagawa R"/>
            <person name="Tanegashima C"/>
            <person name="Kiyatake I"/>
            <person name="Matsumoto R"/>
            <person name="Murakumo K"/>
            <person name="Nishida K"/>
            <person name="Terakita A"/>
            <person name="Kuratani S"/>
            <person name="Sato K"/>
            <person name="Hyodo S Kuraku.S."/>
        </authorList>
    </citation>
    <scope>NUCLEOTIDE SEQUENCE [LARGE SCALE GENOMIC DNA]</scope>
</reference>
<keyword evidence="2" id="KW-1185">Reference proteome</keyword>
<proteinExistence type="predicted"/>
<accession>A0A401RE98</accession>
<evidence type="ECO:0000313" key="1">
    <source>
        <dbReference type="EMBL" id="GCC16457.1"/>
    </source>
</evidence>
<protein>
    <submittedName>
        <fullName evidence="1">Uncharacterized protein</fullName>
    </submittedName>
</protein>
<name>A0A401RE98_CHIPU</name>
<comment type="caution">
    <text evidence="1">The sequence shown here is derived from an EMBL/GenBank/DDBJ whole genome shotgun (WGS) entry which is preliminary data.</text>
</comment>
<sequence>MGREASCNPSVQQRTPRIEGIRGVLRDQKPKRNITARSSIIRTAVQNIAWTRKATRHVHTQVGELAMDWLWKEL</sequence>